<organism evidence="3">
    <name type="scientific">Tanacetum cinerariifolium</name>
    <name type="common">Dalmatian daisy</name>
    <name type="synonym">Chrysanthemum cinerariifolium</name>
    <dbReference type="NCBI Taxonomy" id="118510"/>
    <lineage>
        <taxon>Eukaryota</taxon>
        <taxon>Viridiplantae</taxon>
        <taxon>Streptophyta</taxon>
        <taxon>Embryophyta</taxon>
        <taxon>Tracheophyta</taxon>
        <taxon>Spermatophyta</taxon>
        <taxon>Magnoliopsida</taxon>
        <taxon>eudicotyledons</taxon>
        <taxon>Gunneridae</taxon>
        <taxon>Pentapetalae</taxon>
        <taxon>asterids</taxon>
        <taxon>campanulids</taxon>
        <taxon>Asterales</taxon>
        <taxon>Asteraceae</taxon>
        <taxon>Asteroideae</taxon>
        <taxon>Anthemideae</taxon>
        <taxon>Anthemidinae</taxon>
        <taxon>Tanacetum</taxon>
    </lineage>
</organism>
<proteinExistence type="predicted"/>
<dbReference type="InterPro" id="IPR002656">
    <property type="entry name" value="Acyl_transf_3_dom"/>
</dbReference>
<dbReference type="InterPro" id="IPR036938">
    <property type="entry name" value="PAP2/HPO_sf"/>
</dbReference>
<sequence>MEPEVRPKPVRYYEIDLLRFVAALVVVLYHFTYRGFHADHLSPVDYPRLGAFFKYGYLGVELFFIISGYVGCGWGILDAGHRAAFLLLDSGSYCVWMAAASAACAGNLAGLRSLCWHWLWQRNIHGCAIPALRSVFHCRHGVLPAPDGPRASLAVVRAAYRGFRSEHAEWQDSGLGIRYAISGFVLGTHCLWHHCAIFRGVSIDCLPQASTARATACRNWACLPAAHLRGAPLQQTFGATLAALASPRLARARRSWGVSCTLVLSLWLGLAPVAQAQVPLNPAAPAAADTTHKYENPAGVPARVKQPFFKSKVFKAAIVPAVLIGYGAYTFNGGGFYTNQEAQRDIHRLFPKSNSRIADYLIFAPYLELGAVALAGVESRNDRINVLLIIAKSEAIMLSSTFIVKALSHEERPDGSDNLSFPSGHTAQAFLAASIVHTELRDKSQWYGIGAYALATSVGGLRMIVDKHWQSDVVAGAGFGILSAHLAYLTHRNRWG</sequence>
<dbReference type="InterPro" id="IPR000326">
    <property type="entry name" value="PAP2/HPO"/>
</dbReference>
<feature type="transmembrane region" description="Helical" evidence="1">
    <location>
        <begin position="446"/>
        <end position="465"/>
    </location>
</feature>
<evidence type="ECO:0000259" key="2">
    <source>
        <dbReference type="SMART" id="SM00014"/>
    </source>
</evidence>
<keyword evidence="1" id="KW-1133">Transmembrane helix</keyword>
<dbReference type="EMBL" id="BKCJ010457533">
    <property type="protein sequence ID" value="GFA62567.1"/>
    <property type="molecule type" value="Genomic_DNA"/>
</dbReference>
<comment type="caution">
    <text evidence="3">The sequence shown here is derived from an EMBL/GenBank/DDBJ whole genome shotgun (WGS) entry which is preliminary data.</text>
</comment>
<keyword evidence="1" id="KW-0812">Transmembrane</keyword>
<feature type="non-terminal residue" evidence="3">
    <location>
        <position position="496"/>
    </location>
</feature>
<dbReference type="SUPFAM" id="SSF48317">
    <property type="entry name" value="Acid phosphatase/Vanadium-dependent haloperoxidase"/>
    <property type="match status" value="1"/>
</dbReference>
<dbReference type="GO" id="GO:0016747">
    <property type="term" value="F:acyltransferase activity, transferring groups other than amino-acyl groups"/>
    <property type="evidence" value="ECO:0007669"/>
    <property type="project" value="InterPro"/>
</dbReference>
<dbReference type="Pfam" id="PF01569">
    <property type="entry name" value="PAP2"/>
    <property type="match status" value="1"/>
</dbReference>
<accession>A0A699JZ90</accession>
<dbReference type="Gene3D" id="1.20.144.10">
    <property type="entry name" value="Phosphatidic acid phosphatase type 2/haloperoxidase"/>
    <property type="match status" value="1"/>
</dbReference>
<dbReference type="AlphaFoldDB" id="A0A699JZ90"/>
<name>A0A699JZ90_TANCI</name>
<evidence type="ECO:0000313" key="3">
    <source>
        <dbReference type="EMBL" id="GFA62567.1"/>
    </source>
</evidence>
<dbReference type="SMART" id="SM00014">
    <property type="entry name" value="acidPPc"/>
    <property type="match status" value="1"/>
</dbReference>
<feature type="transmembrane region" description="Helical" evidence="1">
    <location>
        <begin position="313"/>
        <end position="337"/>
    </location>
</feature>
<reference evidence="3" key="1">
    <citation type="journal article" date="2019" name="Sci. Rep.">
        <title>Draft genome of Tanacetum cinerariifolium, the natural source of mosquito coil.</title>
        <authorList>
            <person name="Yamashiro T."/>
            <person name="Shiraishi A."/>
            <person name="Satake H."/>
            <person name="Nakayama K."/>
        </authorList>
    </citation>
    <scope>NUCLEOTIDE SEQUENCE</scope>
</reference>
<keyword evidence="1" id="KW-0472">Membrane</keyword>
<dbReference type="CDD" id="cd03394">
    <property type="entry name" value="PAP2_like_5"/>
    <property type="match status" value="1"/>
</dbReference>
<protein>
    <recommendedName>
        <fullName evidence="2">Phosphatidic acid phosphatase type 2/haloperoxidase domain-containing protein</fullName>
    </recommendedName>
</protein>
<feature type="transmembrane region" description="Helical" evidence="1">
    <location>
        <begin position="52"/>
        <end position="77"/>
    </location>
</feature>
<gene>
    <name evidence="3" type="ORF">Tci_634539</name>
</gene>
<feature type="domain" description="Phosphatidic acid phosphatase type 2/haloperoxidase" evidence="2">
    <location>
        <begin position="385"/>
        <end position="488"/>
    </location>
</feature>
<evidence type="ECO:0000256" key="1">
    <source>
        <dbReference type="SAM" id="Phobius"/>
    </source>
</evidence>
<feature type="transmembrane region" description="Helical" evidence="1">
    <location>
        <begin position="472"/>
        <end position="490"/>
    </location>
</feature>
<feature type="transmembrane region" description="Helical" evidence="1">
    <location>
        <begin position="12"/>
        <end position="32"/>
    </location>
</feature>
<dbReference type="Pfam" id="PF01757">
    <property type="entry name" value="Acyl_transf_3"/>
    <property type="match status" value="1"/>
</dbReference>